<gene>
    <name evidence="2" type="ORF">H1P_390019</name>
</gene>
<dbReference type="InterPro" id="IPR027417">
    <property type="entry name" value="P-loop_NTPase"/>
</dbReference>
<sequence>MNTVKKYYQIQKLKGYNFIDATFLVPQKVFNQIKIKLTKDKCNEIVGFGCYDIPLLASYSRSGTNWIRYIVESLSNRPTPGQTRLVEGNDYVIDRSHQAYLVMHKHEAVILVVRDYRECLLRHHKQLWEKYQDVAAFLNEKNVPQAPIWYIKNIEAFERFDGKKLLVYYEDLMLEPKITIENIAEFLSFDPNRVKDFIDKLDYHFQNSVSSYTLGGYGHASVTTSTKSLDHHSKSNLTPKQILEFDDFYFSNFPHLSQKYLSRYDKRKATSDIEP</sequence>
<dbReference type="EMBL" id="CAACVJ010000323">
    <property type="protein sequence ID" value="VEP15951.1"/>
    <property type="molecule type" value="Genomic_DNA"/>
</dbReference>
<organism evidence="2 3">
    <name type="scientific">Hyella patelloides LEGE 07179</name>
    <dbReference type="NCBI Taxonomy" id="945734"/>
    <lineage>
        <taxon>Bacteria</taxon>
        <taxon>Bacillati</taxon>
        <taxon>Cyanobacteriota</taxon>
        <taxon>Cyanophyceae</taxon>
        <taxon>Pleurocapsales</taxon>
        <taxon>Hyellaceae</taxon>
        <taxon>Hyella</taxon>
    </lineage>
</organism>
<dbReference type="Proteomes" id="UP000320055">
    <property type="component" value="Unassembled WGS sequence"/>
</dbReference>
<dbReference type="SUPFAM" id="SSF52540">
    <property type="entry name" value="P-loop containing nucleoside triphosphate hydrolases"/>
    <property type="match status" value="1"/>
</dbReference>
<dbReference type="InterPro" id="IPR000863">
    <property type="entry name" value="Sulfotransferase_dom"/>
</dbReference>
<feature type="domain" description="Sulfotransferase" evidence="1">
    <location>
        <begin position="106"/>
        <end position="250"/>
    </location>
</feature>
<accession>A0A563VX13</accession>
<proteinExistence type="predicted"/>
<protein>
    <recommendedName>
        <fullName evidence="1">Sulfotransferase domain-containing protein</fullName>
    </recommendedName>
</protein>
<evidence type="ECO:0000313" key="2">
    <source>
        <dbReference type="EMBL" id="VEP15951.1"/>
    </source>
</evidence>
<dbReference type="RefSeq" id="WP_144865771.1">
    <property type="nucleotide sequence ID" value="NZ_LR213799.1"/>
</dbReference>
<dbReference type="AlphaFoldDB" id="A0A563VX13"/>
<dbReference type="Gene3D" id="3.40.50.300">
    <property type="entry name" value="P-loop containing nucleotide triphosphate hydrolases"/>
    <property type="match status" value="1"/>
</dbReference>
<dbReference type="Pfam" id="PF00685">
    <property type="entry name" value="Sulfotransfer_1"/>
    <property type="match status" value="1"/>
</dbReference>
<name>A0A563VX13_9CYAN</name>
<evidence type="ECO:0000313" key="3">
    <source>
        <dbReference type="Proteomes" id="UP000320055"/>
    </source>
</evidence>
<reference evidence="2 3" key="1">
    <citation type="submission" date="2019-01" db="EMBL/GenBank/DDBJ databases">
        <authorList>
            <person name="Brito A."/>
        </authorList>
    </citation>
    <scope>NUCLEOTIDE SEQUENCE [LARGE SCALE GENOMIC DNA]</scope>
    <source>
        <strain evidence="2">1</strain>
    </source>
</reference>
<evidence type="ECO:0000259" key="1">
    <source>
        <dbReference type="Pfam" id="PF00685"/>
    </source>
</evidence>
<dbReference type="GO" id="GO:0008146">
    <property type="term" value="F:sulfotransferase activity"/>
    <property type="evidence" value="ECO:0007669"/>
    <property type="project" value="InterPro"/>
</dbReference>
<dbReference type="OrthoDB" id="9777890at2"/>
<keyword evidence="3" id="KW-1185">Reference proteome</keyword>